<gene>
    <name evidence="1" type="ORF">IEQ34_022970</name>
</gene>
<keyword evidence="2" id="KW-1185">Reference proteome</keyword>
<proteinExistence type="predicted"/>
<evidence type="ECO:0000313" key="1">
    <source>
        <dbReference type="EMBL" id="KAH0449170.1"/>
    </source>
</evidence>
<evidence type="ECO:0000313" key="2">
    <source>
        <dbReference type="Proteomes" id="UP000775213"/>
    </source>
</evidence>
<protein>
    <submittedName>
        <fullName evidence="1">Uncharacterized protein</fullName>
    </submittedName>
</protein>
<dbReference type="EMBL" id="JAGFBR010000019">
    <property type="protein sequence ID" value="KAH0449170.1"/>
    <property type="molecule type" value="Genomic_DNA"/>
</dbReference>
<accession>A0AAV7FYX9</accession>
<dbReference type="AlphaFoldDB" id="A0AAV7FYX9"/>
<organism evidence="1 2">
    <name type="scientific">Dendrobium chrysotoxum</name>
    <name type="common">Orchid</name>
    <dbReference type="NCBI Taxonomy" id="161865"/>
    <lineage>
        <taxon>Eukaryota</taxon>
        <taxon>Viridiplantae</taxon>
        <taxon>Streptophyta</taxon>
        <taxon>Embryophyta</taxon>
        <taxon>Tracheophyta</taxon>
        <taxon>Spermatophyta</taxon>
        <taxon>Magnoliopsida</taxon>
        <taxon>Liliopsida</taxon>
        <taxon>Asparagales</taxon>
        <taxon>Orchidaceae</taxon>
        <taxon>Epidendroideae</taxon>
        <taxon>Malaxideae</taxon>
        <taxon>Dendrobiinae</taxon>
        <taxon>Dendrobium</taxon>
    </lineage>
</organism>
<name>A0AAV7FYX9_DENCH</name>
<sequence>MITGTPRIFESDCLGQNLGLDEYWRLNQWARAIALVNRRGTLWGVVWKAVITEVQMGDPSSHKIFRTKGDQRSTAQSDTLKTHKVVKDNDVVPEKSDRTYFPPQGYLSIYVISMRAGYDFHLLRNKRLDIHTRDLSKSWANGFFFVKNDWNLLGK</sequence>
<dbReference type="Proteomes" id="UP000775213">
    <property type="component" value="Unassembled WGS sequence"/>
</dbReference>
<reference evidence="1 2" key="1">
    <citation type="journal article" date="2021" name="Hortic Res">
        <title>Chromosome-scale assembly of the Dendrobium chrysotoxum genome enhances the understanding of orchid evolution.</title>
        <authorList>
            <person name="Zhang Y."/>
            <person name="Zhang G.Q."/>
            <person name="Zhang D."/>
            <person name="Liu X.D."/>
            <person name="Xu X.Y."/>
            <person name="Sun W.H."/>
            <person name="Yu X."/>
            <person name="Zhu X."/>
            <person name="Wang Z.W."/>
            <person name="Zhao X."/>
            <person name="Zhong W.Y."/>
            <person name="Chen H."/>
            <person name="Yin W.L."/>
            <person name="Huang T."/>
            <person name="Niu S.C."/>
            <person name="Liu Z.J."/>
        </authorList>
    </citation>
    <scope>NUCLEOTIDE SEQUENCE [LARGE SCALE GENOMIC DNA]</scope>
    <source>
        <strain evidence="1">Lindl</strain>
    </source>
</reference>
<comment type="caution">
    <text evidence="1">The sequence shown here is derived from an EMBL/GenBank/DDBJ whole genome shotgun (WGS) entry which is preliminary data.</text>
</comment>